<proteinExistence type="evidence at transcript level"/>
<reference evidence="1" key="1">
    <citation type="journal article" date="2009" name="PLoS Genet.">
        <title>Sequencing, mapping, and analysis of 27,455 maize full-length cDNAs.</title>
        <authorList>
            <person name="Soderlund C."/>
            <person name="Descour A."/>
            <person name="Kudrna D."/>
            <person name="Bomhoff M."/>
            <person name="Boyd L."/>
            <person name="Currie J."/>
            <person name="Angelova A."/>
            <person name="Collura K."/>
            <person name="Wissotski M."/>
            <person name="Ashley E."/>
            <person name="Morrow D."/>
            <person name="Fernandes J."/>
            <person name="Walbot V."/>
            <person name="Yu Y."/>
        </authorList>
    </citation>
    <scope>NUCLEOTIDE SEQUENCE</scope>
    <source>
        <strain evidence="1">B73</strain>
    </source>
</reference>
<sequence>MGVSLVKSLFLGSISSSVVALLFGQGPTVLC</sequence>
<dbReference type="EMBL" id="BT035510">
    <property type="protein sequence ID" value="ACF80515.1"/>
    <property type="molecule type" value="mRNA"/>
</dbReference>
<organism evidence="1">
    <name type="scientific">Zea mays</name>
    <name type="common">Maize</name>
    <dbReference type="NCBI Taxonomy" id="4577"/>
    <lineage>
        <taxon>Eukaryota</taxon>
        <taxon>Viridiplantae</taxon>
        <taxon>Streptophyta</taxon>
        <taxon>Embryophyta</taxon>
        <taxon>Tracheophyta</taxon>
        <taxon>Spermatophyta</taxon>
        <taxon>Magnoliopsida</taxon>
        <taxon>Liliopsida</taxon>
        <taxon>Poales</taxon>
        <taxon>Poaceae</taxon>
        <taxon>PACMAD clade</taxon>
        <taxon>Panicoideae</taxon>
        <taxon>Andropogonodae</taxon>
        <taxon>Andropogoneae</taxon>
        <taxon>Tripsacinae</taxon>
        <taxon>Zea</taxon>
    </lineage>
</organism>
<protein>
    <submittedName>
        <fullName evidence="1">Uncharacterized protein</fullName>
    </submittedName>
</protein>
<name>B4FEH2_MAIZE</name>
<dbReference type="AlphaFoldDB" id="B4FEH2"/>
<accession>B4FEH2</accession>
<evidence type="ECO:0000313" key="1">
    <source>
        <dbReference type="EMBL" id="ACF80515.1"/>
    </source>
</evidence>